<name>A0A927GPI3_STRGL</name>
<sequence>MTGEEALLNFCAWYIDRHDVLPHDRLCQTAPLTFDPSVQQLFPAWLTARAWWSCPTKCSATEGSSWTGWPPSGSPIWTS</sequence>
<dbReference type="Gene3D" id="3.40.50.12780">
    <property type="entry name" value="N-terminal domain of ligase-like"/>
    <property type="match status" value="1"/>
</dbReference>
<gene>
    <name evidence="1" type="ORF">ID875_29200</name>
</gene>
<dbReference type="InterPro" id="IPR042099">
    <property type="entry name" value="ANL_N_sf"/>
</dbReference>
<evidence type="ECO:0000313" key="1">
    <source>
        <dbReference type="EMBL" id="MBD2830525.1"/>
    </source>
</evidence>
<dbReference type="AlphaFoldDB" id="A0A927GPI3"/>
<organism evidence="1">
    <name type="scientific">Streptomyces globisporus</name>
    <dbReference type="NCBI Taxonomy" id="1908"/>
    <lineage>
        <taxon>Bacteria</taxon>
        <taxon>Bacillati</taxon>
        <taxon>Actinomycetota</taxon>
        <taxon>Actinomycetes</taxon>
        <taxon>Kitasatosporales</taxon>
        <taxon>Streptomycetaceae</taxon>
        <taxon>Streptomyces</taxon>
    </lineage>
</organism>
<proteinExistence type="predicted"/>
<accession>A0A927GPI3</accession>
<dbReference type="EMBL" id="JACWUS010000026">
    <property type="protein sequence ID" value="MBD2830525.1"/>
    <property type="molecule type" value="Genomic_DNA"/>
</dbReference>
<reference evidence="1" key="1">
    <citation type="journal article" date="2020" name="PLoS ONE">
        <title>Isolation and characterization of Streptomyces bacteriophages and Streptomyces strains encoding biosynthetic arsenals: Streptomyces strains and phages for antibiotic discovery.</title>
        <authorList>
            <person name="Montano E.T."/>
            <person name="Nideffer J.F."/>
            <person name="Brumage L."/>
            <person name="Erb M."/>
            <person name="Derman A.I."/>
            <person name="Davis J.P."/>
            <person name="Estrada E."/>
            <person name="Fu S."/>
            <person name="Le D."/>
            <person name="Vuppala A."/>
            <person name="Tran C."/>
            <person name="Luterstein E."/>
            <person name="Lakkaraju S."/>
            <person name="Panchagnula S."/>
            <person name="Ren C."/>
            <person name="Doan J."/>
            <person name="Tran S."/>
            <person name="Soriano J."/>
            <person name="Fujita Y."/>
            <person name="Gutala P."/>
            <person name="Fujii Q."/>
            <person name="Lee M."/>
            <person name="Bui A."/>
            <person name="Villarreal C."/>
            <person name="Shing S.R."/>
            <person name="Kim S."/>
            <person name="Freeman D."/>
            <person name="Racha V."/>
            <person name="Ho A."/>
            <person name="Kumar P."/>
            <person name="Falah K."/>
            <person name="Dawson T."/>
            <person name="Enustun E."/>
            <person name="Prichard A."/>
            <person name="Gomez A."/>
            <person name="Khanna K."/>
            <person name="Trigg S."/>
            <person name="Fernandez L."/>
            <person name="Pogliano K."/>
            <person name="Pogliano J."/>
        </authorList>
    </citation>
    <scope>NUCLEOTIDE SEQUENCE</scope>
    <source>
        <strain evidence="1">QF2</strain>
    </source>
</reference>
<comment type="caution">
    <text evidence="1">The sequence shown here is derived from an EMBL/GenBank/DDBJ whole genome shotgun (WGS) entry which is preliminary data.</text>
</comment>
<protein>
    <submittedName>
        <fullName evidence="1">Uncharacterized protein</fullName>
    </submittedName>
</protein>